<dbReference type="PANTHER" id="PTHR48075:SF7">
    <property type="entry name" value="3-HYDROXYACYL-COA DEHYDROGENASE-RELATED"/>
    <property type="match status" value="1"/>
</dbReference>
<dbReference type="InterPro" id="IPR036291">
    <property type="entry name" value="NAD(P)-bd_dom_sf"/>
</dbReference>
<dbReference type="EMBL" id="BAABDI010000027">
    <property type="protein sequence ID" value="GAA3985485.1"/>
    <property type="molecule type" value="Genomic_DNA"/>
</dbReference>
<dbReference type="RefSeq" id="WP_345126081.1">
    <property type="nucleotide sequence ID" value="NZ_BAABDI010000027.1"/>
</dbReference>
<evidence type="ECO:0000259" key="8">
    <source>
        <dbReference type="Pfam" id="PF00725"/>
    </source>
</evidence>
<dbReference type="Pfam" id="PF00725">
    <property type="entry name" value="3HCDH"/>
    <property type="match status" value="2"/>
</dbReference>
<dbReference type="SUPFAM" id="SSF52096">
    <property type="entry name" value="ClpP/crotonase"/>
    <property type="match status" value="1"/>
</dbReference>
<evidence type="ECO:0000259" key="9">
    <source>
        <dbReference type="Pfam" id="PF02737"/>
    </source>
</evidence>
<dbReference type="Proteomes" id="UP001501556">
    <property type="component" value="Unassembled WGS sequence"/>
</dbReference>
<dbReference type="SUPFAM" id="SSF48179">
    <property type="entry name" value="6-phosphogluconate dehydrogenase C-terminal domain-like"/>
    <property type="match status" value="2"/>
</dbReference>
<keyword evidence="2" id="KW-0276">Fatty acid metabolism</keyword>
<evidence type="ECO:0000256" key="6">
    <source>
        <dbReference type="ARBA" id="ARBA00023098"/>
    </source>
</evidence>
<dbReference type="Pfam" id="PF00378">
    <property type="entry name" value="ECH_1"/>
    <property type="match status" value="1"/>
</dbReference>
<evidence type="ECO:0000256" key="1">
    <source>
        <dbReference type="ARBA" id="ARBA00005005"/>
    </source>
</evidence>
<dbReference type="Gene3D" id="1.10.1040.50">
    <property type="match status" value="1"/>
</dbReference>
<dbReference type="InterPro" id="IPR006176">
    <property type="entry name" value="3-OHacyl-CoA_DH_NAD-bd"/>
</dbReference>
<comment type="catalytic activity">
    <reaction evidence="7">
        <text>a (3S)-3-hydroxyacyl-CoA + NAD(+) = a 3-oxoacyl-CoA + NADH + H(+)</text>
        <dbReference type="Rhea" id="RHEA:22432"/>
        <dbReference type="ChEBI" id="CHEBI:15378"/>
        <dbReference type="ChEBI" id="CHEBI:57318"/>
        <dbReference type="ChEBI" id="CHEBI:57540"/>
        <dbReference type="ChEBI" id="CHEBI:57945"/>
        <dbReference type="ChEBI" id="CHEBI:90726"/>
        <dbReference type="EC" id="1.1.1.35"/>
    </reaction>
</comment>
<evidence type="ECO:0000256" key="4">
    <source>
        <dbReference type="ARBA" id="ARBA00023002"/>
    </source>
</evidence>
<evidence type="ECO:0000256" key="3">
    <source>
        <dbReference type="ARBA" id="ARBA00022963"/>
    </source>
</evidence>
<sequence length="802" mass="87382">MNRTIKKVAVLGSGVMGSRIACHFANIGVQVLLLDIAPKELLPDEEKKGLKLDAPAVKNRIVNAALQAAIVANPSPLYRKADANRIKTGNFDDNLKEIAGCDWTIEVVIERLDIKKSLYERVEQFRKPGTLITSNTSGIPIHLLAEGRSEDFKQHFAGTHFFNPPRYLKLLEIIPTPDTKPEVLSFLQHYGDLYLGKTVVLAKDTPGFIANRVGVFALLDAMQTMQKLGLTVEETDKLTGPVIGHAKSATLRTSDVVGLDTTINVANGLAQGLPNDEAKDVFVLPDFVKKMGESKWLGDKTGQGFYKKVKGEGGKSEIHALDLSTMEYKPSQKVKFATLEMTKTIEKLADRFKVLVAGKDKAGEFYRLSFGSLFAYVSNRIPEISDELFKLDDALRAGFGWEMGPFETWDALGVQAGLDLAKAAGRTPAPWVEEMLAAGHTTFYKVTEAGVRQFYDIASKSYQSVPGVENFIILDNLRASGKVLWKNSGASVIDLGDGILNVEFHSKMNSLGTDVIQGLLKGVEMAEAGYRGLVVGNDGPNFSAGANLGLVYMQALDQDFDELNMMIQQFQQAMMRMRYSSIPVVGTPHGLTLGGGCELNLHCDRVVAAAESYIGLVEFGVGLIPGGGGTKEMTLRTAAKYEDGEPEFNLLRNTYMTISTAKVSTSAAEAFDLGFLRRGDEVVVNSNRVIAQAKAAALDMADAGYTQPVPKTNVKVHGKGALAMFKTGVYAMQQGNYISTHDQLIADKLAYVMCGGDLSSPTEVSEQYLLDLEREAFLSLCGERKTLERIQSILTTGKPLRN</sequence>
<feature type="domain" description="3-hydroxyacyl-CoA dehydrogenase C-terminal" evidence="8">
    <location>
        <begin position="207"/>
        <end position="307"/>
    </location>
</feature>
<feature type="domain" description="3-hydroxyacyl-CoA dehydrogenase NAD binding" evidence="9">
    <location>
        <begin position="7"/>
        <end position="205"/>
    </location>
</feature>
<dbReference type="InterPro" id="IPR029045">
    <property type="entry name" value="ClpP/crotonase-like_dom_sf"/>
</dbReference>
<dbReference type="Pfam" id="PF02737">
    <property type="entry name" value="3HCDH_N"/>
    <property type="match status" value="1"/>
</dbReference>
<keyword evidence="3" id="KW-0442">Lipid degradation</keyword>
<evidence type="ECO:0000256" key="5">
    <source>
        <dbReference type="ARBA" id="ARBA00023027"/>
    </source>
</evidence>
<comment type="caution">
    <text evidence="10">The sequence shown here is derived from an EMBL/GenBank/DDBJ whole genome shotgun (WGS) entry which is preliminary data.</text>
</comment>
<dbReference type="CDD" id="cd06558">
    <property type="entry name" value="crotonase-like"/>
    <property type="match status" value="1"/>
</dbReference>
<keyword evidence="6" id="KW-0443">Lipid metabolism</keyword>
<evidence type="ECO:0000313" key="10">
    <source>
        <dbReference type="EMBL" id="GAA3985485.1"/>
    </source>
</evidence>
<name>A0ABP7QP78_9BACT</name>
<dbReference type="InterPro" id="IPR008927">
    <property type="entry name" value="6-PGluconate_DH-like_C_sf"/>
</dbReference>
<dbReference type="InterPro" id="IPR006108">
    <property type="entry name" value="3HC_DH_C"/>
</dbReference>
<keyword evidence="11" id="KW-1185">Reference proteome</keyword>
<accession>A0ABP7QP78</accession>
<reference evidence="11" key="1">
    <citation type="journal article" date="2019" name="Int. J. Syst. Evol. Microbiol.">
        <title>The Global Catalogue of Microorganisms (GCM) 10K type strain sequencing project: providing services to taxonomists for standard genome sequencing and annotation.</title>
        <authorList>
            <consortium name="The Broad Institute Genomics Platform"/>
            <consortium name="The Broad Institute Genome Sequencing Center for Infectious Disease"/>
            <person name="Wu L."/>
            <person name="Ma J."/>
        </authorList>
    </citation>
    <scope>NUCLEOTIDE SEQUENCE [LARGE SCALE GENOMIC DNA]</scope>
    <source>
        <strain evidence="11">JCM 17217</strain>
    </source>
</reference>
<dbReference type="PANTHER" id="PTHR48075">
    <property type="entry name" value="3-HYDROXYACYL-COA DEHYDROGENASE FAMILY PROTEIN"/>
    <property type="match status" value="1"/>
</dbReference>
<dbReference type="Gene3D" id="3.90.226.10">
    <property type="entry name" value="2-enoyl-CoA Hydratase, Chain A, domain 1"/>
    <property type="match status" value="1"/>
</dbReference>
<dbReference type="SUPFAM" id="SSF51735">
    <property type="entry name" value="NAD(P)-binding Rossmann-fold domains"/>
    <property type="match status" value="1"/>
</dbReference>
<feature type="domain" description="3-hydroxyacyl-CoA dehydrogenase C-terminal" evidence="8">
    <location>
        <begin position="390"/>
        <end position="440"/>
    </location>
</feature>
<proteinExistence type="predicted"/>
<organism evidence="10 11">
    <name type="scientific">Hymenobacter antarcticus</name>
    <dbReference type="NCBI Taxonomy" id="486270"/>
    <lineage>
        <taxon>Bacteria</taxon>
        <taxon>Pseudomonadati</taxon>
        <taxon>Bacteroidota</taxon>
        <taxon>Cytophagia</taxon>
        <taxon>Cytophagales</taxon>
        <taxon>Hymenobacteraceae</taxon>
        <taxon>Hymenobacter</taxon>
    </lineage>
</organism>
<keyword evidence="4" id="KW-0560">Oxidoreductase</keyword>
<dbReference type="InterPro" id="IPR001753">
    <property type="entry name" value="Enoyl-CoA_hydra/iso"/>
</dbReference>
<gene>
    <name evidence="10" type="ORF">GCM10022407_33020</name>
</gene>
<evidence type="ECO:0000256" key="7">
    <source>
        <dbReference type="ARBA" id="ARBA00049556"/>
    </source>
</evidence>
<evidence type="ECO:0000313" key="11">
    <source>
        <dbReference type="Proteomes" id="UP001501556"/>
    </source>
</evidence>
<dbReference type="Gene3D" id="3.40.50.720">
    <property type="entry name" value="NAD(P)-binding Rossmann-like Domain"/>
    <property type="match status" value="1"/>
</dbReference>
<comment type="pathway">
    <text evidence="1">Lipid metabolism; fatty acid beta-oxidation.</text>
</comment>
<keyword evidence="5" id="KW-0520">NAD</keyword>
<protein>
    <submittedName>
        <fullName evidence="10">3-hydroxyacyl-CoA dehydrogenase/enoyl-CoA hydratase family protein</fullName>
    </submittedName>
</protein>
<evidence type="ECO:0000256" key="2">
    <source>
        <dbReference type="ARBA" id="ARBA00022832"/>
    </source>
</evidence>